<gene>
    <name evidence="2" type="ORF">AVEN_94958_1</name>
</gene>
<keyword evidence="3" id="KW-1185">Reference proteome</keyword>
<proteinExistence type="predicted"/>
<evidence type="ECO:0000313" key="2">
    <source>
        <dbReference type="EMBL" id="GBM16474.1"/>
    </source>
</evidence>
<dbReference type="AlphaFoldDB" id="A0A4Y2DKT5"/>
<sequence>MDPPSLQFHSRTKLAQEFCQEVRRLLQECDGDWLEDADNFEEMCELLNSIYKSKGVPYLLREDLNTAVRCTITEYTNWMKKHSEIFSRELTNFYYVRPNILFHFLIFRVDGTIDEYETAKKIVASNEIVAEKRFLMACIYCLRQDIYSIWSTLSDRQKESIRLEARCNPVIKHWYRCVKYNSHDIVVMPFTTDFRRILIWAYSNNSTALNFFFQKLTPADQDACLRLISERYIMEPPILYFEPFINNRNGLRTQMLGKDLRFTLRCYLKWPHQGKIYHLTEDIFQNISARDFYKVVDVINEEKLLGKWNDFNYKNLIIHFWNKTSPSVKMEIIKSGRYRGLDLGFFTTDGLNERKVIIKIYDQFAYAPMDHHYEPHTPTYSNDLSFTELLVLCFLALVLPLYIYSKF</sequence>
<reference evidence="2 3" key="1">
    <citation type="journal article" date="2019" name="Sci. Rep.">
        <title>Orb-weaving spider Araneus ventricosus genome elucidates the spidroin gene catalogue.</title>
        <authorList>
            <person name="Kono N."/>
            <person name="Nakamura H."/>
            <person name="Ohtoshi R."/>
            <person name="Moran D.A.P."/>
            <person name="Shinohara A."/>
            <person name="Yoshida Y."/>
            <person name="Fujiwara M."/>
            <person name="Mori M."/>
            <person name="Tomita M."/>
            <person name="Arakawa K."/>
        </authorList>
    </citation>
    <scope>NUCLEOTIDE SEQUENCE [LARGE SCALE GENOMIC DNA]</scope>
</reference>
<comment type="caution">
    <text evidence="2">The sequence shown here is derived from an EMBL/GenBank/DDBJ whole genome shotgun (WGS) entry which is preliminary data.</text>
</comment>
<protein>
    <submittedName>
        <fullName evidence="2">Uncharacterized protein</fullName>
    </submittedName>
</protein>
<evidence type="ECO:0000313" key="3">
    <source>
        <dbReference type="Proteomes" id="UP000499080"/>
    </source>
</evidence>
<keyword evidence="1" id="KW-0472">Membrane</keyword>
<dbReference type="Proteomes" id="UP000499080">
    <property type="component" value="Unassembled WGS sequence"/>
</dbReference>
<keyword evidence="1" id="KW-1133">Transmembrane helix</keyword>
<feature type="transmembrane region" description="Helical" evidence="1">
    <location>
        <begin position="384"/>
        <end position="404"/>
    </location>
</feature>
<name>A0A4Y2DKT5_ARAVE</name>
<dbReference type="EMBL" id="BGPR01000374">
    <property type="protein sequence ID" value="GBM16474.1"/>
    <property type="molecule type" value="Genomic_DNA"/>
</dbReference>
<organism evidence="2 3">
    <name type="scientific">Araneus ventricosus</name>
    <name type="common">Orbweaver spider</name>
    <name type="synonym">Epeira ventricosa</name>
    <dbReference type="NCBI Taxonomy" id="182803"/>
    <lineage>
        <taxon>Eukaryota</taxon>
        <taxon>Metazoa</taxon>
        <taxon>Ecdysozoa</taxon>
        <taxon>Arthropoda</taxon>
        <taxon>Chelicerata</taxon>
        <taxon>Arachnida</taxon>
        <taxon>Araneae</taxon>
        <taxon>Araneomorphae</taxon>
        <taxon>Entelegynae</taxon>
        <taxon>Araneoidea</taxon>
        <taxon>Araneidae</taxon>
        <taxon>Araneus</taxon>
    </lineage>
</organism>
<evidence type="ECO:0000256" key="1">
    <source>
        <dbReference type="SAM" id="Phobius"/>
    </source>
</evidence>
<accession>A0A4Y2DKT5</accession>
<keyword evidence="1" id="KW-0812">Transmembrane</keyword>